<dbReference type="AlphaFoldDB" id="A0A076PUP0"/>
<evidence type="ECO:0000256" key="2">
    <source>
        <dbReference type="ARBA" id="ARBA00022908"/>
    </source>
</evidence>
<dbReference type="InterPro" id="IPR002104">
    <property type="entry name" value="Integrase_catalytic"/>
</dbReference>
<dbReference type="Gene3D" id="1.10.443.10">
    <property type="entry name" value="Intergrase catalytic core"/>
    <property type="match status" value="1"/>
</dbReference>
<sequence>MNNLLVAGTMDVPAGWDFRFGDFLTDLFFQEGLAESTLQVLQIQLRAFNAWLLEATGRSWEHASVDDLQVFLLSWKDTRSVSALRLKQWMLQRLYRWAKESGIVDLGVHRALLPLRGGLRRPRRPPSSNAIAKLMELPDTKTAKGMRDRAALKLLYGSGLRAGELLNITLDQVPASGKPLQIWGKGSKERLVVVGEHARYWIAQYKTARQVILAAGGHGKRSTSKLFVSSGRYPDYRYYQLRRMVSRYGRECGLRLTPHALRHAFASHLYQGKASLHTIQLLLGHEHQETTAHYVSILHEDIRAMADQHHPRSANFERYVRW</sequence>
<accession>A0A076PUP0</accession>
<dbReference type="KEGG" id="ctes:O987_14545"/>
<dbReference type="Proteomes" id="UP000028782">
    <property type="component" value="Chromosome"/>
</dbReference>
<dbReference type="InterPro" id="IPR004107">
    <property type="entry name" value="Integrase_SAM-like_N"/>
</dbReference>
<dbReference type="GO" id="GO:0003677">
    <property type="term" value="F:DNA binding"/>
    <property type="evidence" value="ECO:0007669"/>
    <property type="project" value="UniProtKB-KW"/>
</dbReference>
<name>A0A076PUP0_COMTE</name>
<dbReference type="InterPro" id="IPR013762">
    <property type="entry name" value="Integrase-like_cat_sf"/>
</dbReference>
<dbReference type="Pfam" id="PF02899">
    <property type="entry name" value="Phage_int_SAM_1"/>
    <property type="match status" value="1"/>
</dbReference>
<dbReference type="SUPFAM" id="SSF47823">
    <property type="entry name" value="lambda integrase-like, N-terminal domain"/>
    <property type="match status" value="1"/>
</dbReference>
<dbReference type="PANTHER" id="PTHR30349:SF41">
    <property type="entry name" value="INTEGRASE_RECOMBINASE PROTEIN MJ0367-RELATED"/>
    <property type="match status" value="1"/>
</dbReference>
<protein>
    <submittedName>
        <fullName evidence="6">Integrase</fullName>
    </submittedName>
</protein>
<keyword evidence="2" id="KW-0229">DNA integration</keyword>
<keyword evidence="3" id="KW-0238">DNA-binding</keyword>
<dbReference type="InterPro" id="IPR050090">
    <property type="entry name" value="Tyrosine_recombinase_XerCD"/>
</dbReference>
<reference evidence="6 7" key="1">
    <citation type="journal article" date="2014" name="Genome Announc.">
        <title>Complete Genome Sequence of Polychlorinated Biphenyl Degrader Comamonas testosteroni TK102 (NBRC 109938).</title>
        <authorList>
            <person name="Fukuda K."/>
            <person name="Hosoyama A."/>
            <person name="Tsuchikane K."/>
            <person name="Ohji S."/>
            <person name="Yamazoe A."/>
            <person name="Fujita N."/>
            <person name="Shintani M."/>
            <person name="Kimbara K."/>
        </authorList>
    </citation>
    <scope>NUCLEOTIDE SEQUENCE [LARGE SCALE GENOMIC DNA]</scope>
    <source>
        <strain evidence="6">TK102</strain>
    </source>
</reference>
<evidence type="ECO:0000259" key="5">
    <source>
        <dbReference type="PROSITE" id="PS51898"/>
    </source>
</evidence>
<dbReference type="GO" id="GO:0015074">
    <property type="term" value="P:DNA integration"/>
    <property type="evidence" value="ECO:0007669"/>
    <property type="project" value="UniProtKB-KW"/>
</dbReference>
<dbReference type="InterPro" id="IPR011010">
    <property type="entry name" value="DNA_brk_join_enz"/>
</dbReference>
<gene>
    <name evidence="6" type="ORF">O987_14545</name>
</gene>
<evidence type="ECO:0000313" key="7">
    <source>
        <dbReference type="Proteomes" id="UP000028782"/>
    </source>
</evidence>
<dbReference type="Pfam" id="PF00589">
    <property type="entry name" value="Phage_integrase"/>
    <property type="match status" value="1"/>
</dbReference>
<keyword evidence="4" id="KW-0233">DNA recombination</keyword>
<dbReference type="InterPro" id="IPR010998">
    <property type="entry name" value="Integrase_recombinase_N"/>
</dbReference>
<dbReference type="HOGENOM" id="CLU_027562_9_6_4"/>
<evidence type="ECO:0000256" key="3">
    <source>
        <dbReference type="ARBA" id="ARBA00023125"/>
    </source>
</evidence>
<dbReference type="EMBL" id="CP006704">
    <property type="protein sequence ID" value="AIJ47022.1"/>
    <property type="molecule type" value="Genomic_DNA"/>
</dbReference>
<organism evidence="6 7">
    <name type="scientific">Comamonas testosteroni TK102</name>
    <dbReference type="NCBI Taxonomy" id="1392005"/>
    <lineage>
        <taxon>Bacteria</taxon>
        <taxon>Pseudomonadati</taxon>
        <taxon>Pseudomonadota</taxon>
        <taxon>Betaproteobacteria</taxon>
        <taxon>Burkholderiales</taxon>
        <taxon>Comamonadaceae</taxon>
        <taxon>Comamonas</taxon>
    </lineage>
</organism>
<dbReference type="SUPFAM" id="SSF56349">
    <property type="entry name" value="DNA breaking-rejoining enzymes"/>
    <property type="match status" value="1"/>
</dbReference>
<dbReference type="Gene3D" id="1.10.150.130">
    <property type="match status" value="1"/>
</dbReference>
<evidence type="ECO:0000313" key="6">
    <source>
        <dbReference type="EMBL" id="AIJ47022.1"/>
    </source>
</evidence>
<dbReference type="RefSeq" id="WP_235214140.1">
    <property type="nucleotide sequence ID" value="NZ_CP006704.1"/>
</dbReference>
<proteinExistence type="inferred from homology"/>
<feature type="domain" description="Tyr recombinase" evidence="5">
    <location>
        <begin position="120"/>
        <end position="307"/>
    </location>
</feature>
<evidence type="ECO:0000256" key="4">
    <source>
        <dbReference type="ARBA" id="ARBA00023172"/>
    </source>
</evidence>
<comment type="similarity">
    <text evidence="1">Belongs to the 'phage' integrase family.</text>
</comment>
<evidence type="ECO:0000256" key="1">
    <source>
        <dbReference type="ARBA" id="ARBA00008857"/>
    </source>
</evidence>
<dbReference type="GO" id="GO:0006310">
    <property type="term" value="P:DNA recombination"/>
    <property type="evidence" value="ECO:0007669"/>
    <property type="project" value="UniProtKB-KW"/>
</dbReference>
<dbReference type="PANTHER" id="PTHR30349">
    <property type="entry name" value="PHAGE INTEGRASE-RELATED"/>
    <property type="match status" value="1"/>
</dbReference>
<dbReference type="PROSITE" id="PS51898">
    <property type="entry name" value="TYR_RECOMBINASE"/>
    <property type="match status" value="1"/>
</dbReference>